<dbReference type="GO" id="GO:0031460">
    <property type="term" value="P:glycine betaine transport"/>
    <property type="evidence" value="ECO:0007669"/>
    <property type="project" value="TreeGrafter"/>
</dbReference>
<dbReference type="PATRIC" id="fig|1544416.3.peg.2168"/>
<accession>A0A0Q0U763</accession>
<dbReference type="GO" id="GO:0005886">
    <property type="term" value="C:plasma membrane"/>
    <property type="evidence" value="ECO:0007669"/>
    <property type="project" value="UniProtKB-SubCell"/>
</dbReference>
<dbReference type="Gene3D" id="1.10.3720.10">
    <property type="entry name" value="MetI-like"/>
    <property type="match status" value="1"/>
</dbReference>
<gene>
    <name evidence="8" type="primary">opuBD</name>
    <name evidence="8" type="ORF">Cocul_02173</name>
</gene>
<feature type="transmembrane region" description="Helical" evidence="6">
    <location>
        <begin position="124"/>
        <end position="143"/>
    </location>
</feature>
<evidence type="ECO:0000256" key="4">
    <source>
        <dbReference type="ARBA" id="ARBA00022989"/>
    </source>
</evidence>
<keyword evidence="5 6" id="KW-0472">Membrane</keyword>
<dbReference type="CDD" id="cd06261">
    <property type="entry name" value="TM_PBP2"/>
    <property type="match status" value="1"/>
</dbReference>
<feature type="transmembrane region" description="Helical" evidence="6">
    <location>
        <begin position="55"/>
        <end position="77"/>
    </location>
</feature>
<name>A0A0Q0U763_9CORY</name>
<evidence type="ECO:0000256" key="6">
    <source>
        <dbReference type="RuleBase" id="RU363032"/>
    </source>
</evidence>
<feature type="domain" description="ABC transmembrane type-1" evidence="7">
    <location>
        <begin position="15"/>
        <end position="201"/>
    </location>
</feature>
<dbReference type="AlphaFoldDB" id="A0A0Q0U763"/>
<dbReference type="PROSITE" id="PS50928">
    <property type="entry name" value="ABC_TM1"/>
    <property type="match status" value="1"/>
</dbReference>
<dbReference type="Pfam" id="PF00528">
    <property type="entry name" value="BPD_transp_1"/>
    <property type="match status" value="1"/>
</dbReference>
<evidence type="ECO:0000313" key="8">
    <source>
        <dbReference type="EMBL" id="KQB83200.1"/>
    </source>
</evidence>
<evidence type="ECO:0000256" key="2">
    <source>
        <dbReference type="ARBA" id="ARBA00022448"/>
    </source>
</evidence>
<feature type="transmembrane region" description="Helical" evidence="6">
    <location>
        <begin position="83"/>
        <end position="104"/>
    </location>
</feature>
<dbReference type="PANTHER" id="PTHR30177">
    <property type="entry name" value="GLYCINE BETAINE/L-PROLINE TRANSPORT SYSTEM PERMEASE PROTEIN PROW"/>
    <property type="match status" value="1"/>
</dbReference>
<proteinExistence type="inferred from homology"/>
<reference evidence="8 9" key="1">
    <citation type="submission" date="2015-10" db="EMBL/GenBank/DDBJ databases">
        <title>Corynebacteirum lowii and Corynebacterium oculi species nova, derived from human clinical disease and and emended description of Corynebacterium mastiditis.</title>
        <authorList>
            <person name="Bernard K."/>
            <person name="Pacheco A.L."/>
            <person name="Mcdougall C."/>
            <person name="Burtx T."/>
            <person name="Weibe D."/>
            <person name="Tyler S."/>
            <person name="Olson A.B."/>
            <person name="Cnockaert M."/>
            <person name="Eguchi H."/>
            <person name="Kuwahara T."/>
            <person name="Nakayama-Imaohji H."/>
            <person name="Boudewijins M."/>
            <person name="Van Hoecke F."/>
            <person name="Bernier A.-M."/>
            <person name="Vandamme P."/>
        </authorList>
    </citation>
    <scope>NUCLEOTIDE SEQUENCE [LARGE SCALE GENOMIC DNA]</scope>
    <source>
        <strain evidence="8 9">NML 130210</strain>
    </source>
</reference>
<feature type="transmembrane region" description="Helical" evidence="6">
    <location>
        <begin position="179"/>
        <end position="200"/>
    </location>
</feature>
<evidence type="ECO:0000256" key="3">
    <source>
        <dbReference type="ARBA" id="ARBA00022692"/>
    </source>
</evidence>
<keyword evidence="9" id="KW-1185">Reference proteome</keyword>
<dbReference type="RefSeq" id="WP_055123233.1">
    <property type="nucleotide sequence ID" value="NZ_LKST01000004.1"/>
</dbReference>
<feature type="transmembrane region" description="Helical" evidence="6">
    <location>
        <begin position="149"/>
        <end position="167"/>
    </location>
</feature>
<dbReference type="OrthoDB" id="3233284at2"/>
<comment type="caution">
    <text evidence="8">The sequence shown here is derived from an EMBL/GenBank/DDBJ whole genome shotgun (WGS) entry which is preliminary data.</text>
</comment>
<dbReference type="GO" id="GO:0055085">
    <property type="term" value="P:transmembrane transport"/>
    <property type="evidence" value="ECO:0007669"/>
    <property type="project" value="InterPro"/>
</dbReference>
<evidence type="ECO:0000259" key="7">
    <source>
        <dbReference type="PROSITE" id="PS50928"/>
    </source>
</evidence>
<dbReference type="InterPro" id="IPR000515">
    <property type="entry name" value="MetI-like"/>
</dbReference>
<dbReference type="PANTHER" id="PTHR30177:SF4">
    <property type="entry name" value="OSMOPROTECTANT IMPORT PERMEASE PROTEIN OSMW"/>
    <property type="match status" value="1"/>
</dbReference>
<feature type="transmembrane region" description="Helical" evidence="6">
    <location>
        <begin position="15"/>
        <end position="34"/>
    </location>
</feature>
<protein>
    <submittedName>
        <fullName evidence="8">Choline transport system permease protein OpuBD</fullName>
    </submittedName>
</protein>
<dbReference type="SUPFAM" id="SSF161098">
    <property type="entry name" value="MetI-like"/>
    <property type="match status" value="1"/>
</dbReference>
<comment type="subcellular location">
    <subcellularLocation>
        <location evidence="6">Cell membrane</location>
        <topology evidence="6">Multi-pass membrane protein</topology>
    </subcellularLocation>
    <subcellularLocation>
        <location evidence="1">Membrane</location>
        <topology evidence="1">Multi-pass membrane protein</topology>
    </subcellularLocation>
</comment>
<dbReference type="Proteomes" id="UP000050517">
    <property type="component" value="Unassembled WGS sequence"/>
</dbReference>
<keyword evidence="4 6" id="KW-1133">Transmembrane helix</keyword>
<dbReference type="STRING" id="1544416.Cocul_02173"/>
<evidence type="ECO:0000313" key="9">
    <source>
        <dbReference type="Proteomes" id="UP000050517"/>
    </source>
</evidence>
<evidence type="ECO:0000256" key="5">
    <source>
        <dbReference type="ARBA" id="ARBA00023136"/>
    </source>
</evidence>
<keyword evidence="3 6" id="KW-0812">Transmembrane</keyword>
<dbReference type="InterPro" id="IPR035906">
    <property type="entry name" value="MetI-like_sf"/>
</dbReference>
<organism evidence="8 9">
    <name type="scientific">Corynebacterium oculi</name>
    <dbReference type="NCBI Taxonomy" id="1544416"/>
    <lineage>
        <taxon>Bacteria</taxon>
        <taxon>Bacillati</taxon>
        <taxon>Actinomycetota</taxon>
        <taxon>Actinomycetes</taxon>
        <taxon>Mycobacteriales</taxon>
        <taxon>Corynebacteriaceae</taxon>
        <taxon>Corynebacterium</taxon>
    </lineage>
</organism>
<evidence type="ECO:0000256" key="1">
    <source>
        <dbReference type="ARBA" id="ARBA00004141"/>
    </source>
</evidence>
<dbReference type="EMBL" id="LKST01000004">
    <property type="protein sequence ID" value="KQB83200.1"/>
    <property type="molecule type" value="Genomic_DNA"/>
</dbReference>
<dbReference type="InterPro" id="IPR051204">
    <property type="entry name" value="ABC_transp_perm/SBD"/>
</dbReference>
<sequence length="216" mass="22923">MTWLSNNWIDVLDLAGTHLALCVPPLFLSLLIALPLGRLAFTSPRLGRPLLNAAALLYTIPALPLLIVIPLVVGIPLRSPVTMILALTVYGVALLVRSVADAFASVDARVREGAIATGYSRRSLFWQVDIPLAVPVILAGLRVVSSSTVGLVTIGALVGIPSLGTLITDGFQRSITAEVLVGVLATVILALLIDAALQLLGRFLTPWRHQRAEVFA</sequence>
<keyword evidence="2 6" id="KW-0813">Transport</keyword>
<comment type="similarity">
    <text evidence="6">Belongs to the binding-protein-dependent transport system permease family.</text>
</comment>